<dbReference type="InterPro" id="IPR010985">
    <property type="entry name" value="Ribbon_hlx_hlx"/>
</dbReference>
<dbReference type="GO" id="GO:0003677">
    <property type="term" value="F:DNA binding"/>
    <property type="evidence" value="ECO:0007669"/>
    <property type="project" value="UniProtKB-KW"/>
</dbReference>
<dbReference type="Pfam" id="PF03869">
    <property type="entry name" value="Arc"/>
    <property type="match status" value="1"/>
</dbReference>
<reference evidence="3" key="1">
    <citation type="journal article" date="2019" name="Int. J. Syst. Evol. Microbiol.">
        <title>The Global Catalogue of Microorganisms (GCM) 10K type strain sequencing project: providing services to taxonomists for standard genome sequencing and annotation.</title>
        <authorList>
            <consortium name="The Broad Institute Genomics Platform"/>
            <consortium name="The Broad Institute Genome Sequencing Center for Infectious Disease"/>
            <person name="Wu L."/>
            <person name="Ma J."/>
        </authorList>
    </citation>
    <scope>NUCLEOTIDE SEQUENCE [LARGE SCALE GENOMIC DNA]</scope>
    <source>
        <strain evidence="3">CGMCC 1.15731</strain>
    </source>
</reference>
<dbReference type="InterPro" id="IPR005569">
    <property type="entry name" value="Arc_DNA-bd_dom"/>
</dbReference>
<organism evidence="2 3">
    <name type="scientific">Daeguia caeni</name>
    <dbReference type="NCBI Taxonomy" id="439612"/>
    <lineage>
        <taxon>Bacteria</taxon>
        <taxon>Pseudomonadati</taxon>
        <taxon>Pseudomonadota</taxon>
        <taxon>Alphaproteobacteria</taxon>
        <taxon>Hyphomicrobiales</taxon>
        <taxon>Brucellaceae</taxon>
        <taxon>Daeguia</taxon>
    </lineage>
</organism>
<gene>
    <name evidence="2" type="ORF">ACFO1V_03145</name>
</gene>
<dbReference type="SUPFAM" id="SSF47598">
    <property type="entry name" value="Ribbon-helix-helix"/>
    <property type="match status" value="1"/>
</dbReference>
<dbReference type="RefSeq" id="WP_374833012.1">
    <property type="nucleotide sequence ID" value="NZ_JBHEEZ010000020.1"/>
</dbReference>
<dbReference type="Gene3D" id="1.10.1220.10">
    <property type="entry name" value="Met repressor-like"/>
    <property type="match status" value="1"/>
</dbReference>
<dbReference type="InterPro" id="IPR013321">
    <property type="entry name" value="Arc_rbn_hlx_hlx"/>
</dbReference>
<sequence length="97" mass="10905">MVQPRAGQGTVQIALRLPPDLRDRIKEAAEKHGRSINSEIINTLNAFYPERMTLEDMVSYLKDLTEQSEGGSRSEIMAELEHVLELITETIQKPGAK</sequence>
<dbReference type="Proteomes" id="UP001596042">
    <property type="component" value="Unassembled WGS sequence"/>
</dbReference>
<keyword evidence="3" id="KW-1185">Reference proteome</keyword>
<dbReference type="CDD" id="cd21631">
    <property type="entry name" value="RHH_CopG_NikR-like"/>
    <property type="match status" value="1"/>
</dbReference>
<evidence type="ECO:0000313" key="2">
    <source>
        <dbReference type="EMBL" id="MFC4624231.1"/>
    </source>
</evidence>
<dbReference type="EMBL" id="JBHSEL010000031">
    <property type="protein sequence ID" value="MFC4624231.1"/>
    <property type="molecule type" value="Genomic_DNA"/>
</dbReference>
<keyword evidence="2" id="KW-0238">DNA-binding</keyword>
<proteinExistence type="predicted"/>
<feature type="domain" description="Arc-like DNA binding" evidence="1">
    <location>
        <begin position="14"/>
        <end position="44"/>
    </location>
</feature>
<comment type="caution">
    <text evidence="2">The sequence shown here is derived from an EMBL/GenBank/DDBJ whole genome shotgun (WGS) entry which is preliminary data.</text>
</comment>
<evidence type="ECO:0000259" key="1">
    <source>
        <dbReference type="Pfam" id="PF03869"/>
    </source>
</evidence>
<protein>
    <submittedName>
        <fullName evidence="2">Arc family DNA-binding protein</fullName>
    </submittedName>
</protein>
<accession>A0ABV9H409</accession>
<evidence type="ECO:0000313" key="3">
    <source>
        <dbReference type="Proteomes" id="UP001596042"/>
    </source>
</evidence>
<name>A0ABV9H409_9HYPH</name>